<dbReference type="GO" id="GO:0005524">
    <property type="term" value="F:ATP binding"/>
    <property type="evidence" value="ECO:0007669"/>
    <property type="project" value="UniProtKB-KW"/>
</dbReference>
<dbReference type="Pfam" id="PF01039">
    <property type="entry name" value="Carboxyl_trans"/>
    <property type="match status" value="1"/>
</dbReference>
<comment type="subcellular location">
    <subcellularLocation>
        <location evidence="1 17">Cytoplasm</location>
    </subcellularLocation>
</comment>
<dbReference type="PRINTS" id="PR01069">
    <property type="entry name" value="ACCCTRFRASEA"/>
</dbReference>
<keyword evidence="10 18" id="KW-0863">Zinc-finger</keyword>
<dbReference type="InterPro" id="IPR034733">
    <property type="entry name" value="AcCoA_carboxyl_beta"/>
</dbReference>
<keyword evidence="12 17" id="KW-0067">ATP-binding</keyword>
<dbReference type="GO" id="GO:0008270">
    <property type="term" value="F:zinc ion binding"/>
    <property type="evidence" value="ECO:0007669"/>
    <property type="project" value="UniProtKB-UniRule"/>
</dbReference>
<evidence type="ECO:0000256" key="17">
    <source>
        <dbReference type="HAMAP-Rule" id="MF_00823"/>
    </source>
</evidence>
<evidence type="ECO:0000256" key="9">
    <source>
        <dbReference type="ARBA" id="ARBA00022741"/>
    </source>
</evidence>
<dbReference type="InterPro" id="IPR011762">
    <property type="entry name" value="COA_CT_N"/>
</dbReference>
<keyword evidence="18" id="KW-0862">Zinc</keyword>
<keyword evidence="8 17" id="KW-0808">Transferase</keyword>
<keyword evidence="18" id="KW-0479">Metal-binding</keyword>
<reference evidence="21 22" key="1">
    <citation type="submission" date="2018-03" db="EMBL/GenBank/DDBJ databases">
        <title>Genomic Encyclopedia of Type Strains, Phase III (KMG-III): the genomes of soil and plant-associated and newly described type strains.</title>
        <authorList>
            <person name="Whitman W."/>
        </authorList>
    </citation>
    <scope>NUCLEOTIDE SEQUENCE [LARGE SCALE GENOMIC DNA]</scope>
    <source>
        <strain evidence="21 22">CGMCC 4.7104</strain>
    </source>
</reference>
<evidence type="ECO:0000256" key="3">
    <source>
        <dbReference type="ARBA" id="ARBA00006276"/>
    </source>
</evidence>
<comment type="pathway">
    <text evidence="2 17">Lipid metabolism; malonyl-CoA biosynthesis; malonyl-CoA from acetyl-CoA: step 1/1.</text>
</comment>
<comment type="similarity">
    <text evidence="17">Belongs to the AccA family.</text>
</comment>
<gene>
    <name evidence="17" type="primary">accA</name>
    <name evidence="18" type="synonym">accD</name>
    <name evidence="21" type="ORF">B0I32_110228</name>
</gene>
<feature type="binding site" evidence="18">
    <location>
        <position position="10"/>
    </location>
    <ligand>
        <name>Zn(2+)</name>
        <dbReference type="ChEBI" id="CHEBI:29105"/>
    </ligand>
</feature>
<dbReference type="HAMAP" id="MF_00823">
    <property type="entry name" value="AcetylCoA_CT_alpha"/>
    <property type="match status" value="1"/>
</dbReference>
<keyword evidence="14 17" id="KW-0275">Fatty acid biosynthesis</keyword>
<comment type="subunit">
    <text evidence="5">Acetyl-CoA carboxylase is a heterotetramer composed of biotin carboxyl carrier protein (AccB), biotin carboxylase (AccC) and two subunits of ACCase subunit beta/alpha.</text>
</comment>
<evidence type="ECO:0000259" key="20">
    <source>
        <dbReference type="PROSITE" id="PS50989"/>
    </source>
</evidence>
<evidence type="ECO:0000256" key="10">
    <source>
        <dbReference type="ARBA" id="ARBA00022771"/>
    </source>
</evidence>
<name>A0A2T0MXF7_9ACTN</name>
<comment type="catalytic activity">
    <reaction evidence="16 17">
        <text>N(6)-carboxybiotinyl-L-lysyl-[protein] + acetyl-CoA = N(6)-biotinyl-L-lysyl-[protein] + malonyl-CoA</text>
        <dbReference type="Rhea" id="RHEA:54728"/>
        <dbReference type="Rhea" id="RHEA-COMP:10505"/>
        <dbReference type="Rhea" id="RHEA-COMP:10506"/>
        <dbReference type="ChEBI" id="CHEBI:57288"/>
        <dbReference type="ChEBI" id="CHEBI:57384"/>
        <dbReference type="ChEBI" id="CHEBI:83144"/>
        <dbReference type="ChEBI" id="CHEBI:83145"/>
        <dbReference type="EC" id="2.1.3.15"/>
    </reaction>
</comment>
<evidence type="ECO:0000256" key="4">
    <source>
        <dbReference type="ARBA" id="ARBA00010284"/>
    </source>
</evidence>
<comment type="similarity">
    <text evidence="3">In the C-terminal section; belongs to the AccA family.</text>
</comment>
<dbReference type="UniPathway" id="UPA00655">
    <property type="reaction ID" value="UER00711"/>
</dbReference>
<keyword evidence="11 17" id="KW-0276">Fatty acid metabolism</keyword>
<dbReference type="PROSITE" id="PS50980">
    <property type="entry name" value="COA_CT_NTER"/>
    <property type="match status" value="1"/>
</dbReference>
<evidence type="ECO:0000256" key="8">
    <source>
        <dbReference type="ARBA" id="ARBA00022679"/>
    </source>
</evidence>
<comment type="cofactor">
    <cofactor evidence="18">
        <name>Zn(2+)</name>
        <dbReference type="ChEBI" id="CHEBI:29105"/>
    </cofactor>
    <text evidence="18">Binds 1 zinc ion per subunit.</text>
</comment>
<evidence type="ECO:0000313" key="21">
    <source>
        <dbReference type="EMBL" id="PRX63776.1"/>
    </source>
</evidence>
<feature type="binding site" evidence="18">
    <location>
        <position position="32"/>
    </location>
    <ligand>
        <name>Zn(2+)</name>
        <dbReference type="ChEBI" id="CHEBI:29105"/>
    </ligand>
</feature>
<comment type="function">
    <text evidence="15 18">Component of the acetyl coenzyme A carboxylase (ACC) complex. Biotin carboxylase (BC) catalyzes the carboxylation of biotin on its carrier protein (BCCP) and then the CO(2) group is transferred by the transcarboxylase to acetyl-CoA to form malonyl-CoA.</text>
</comment>
<evidence type="ECO:0000256" key="11">
    <source>
        <dbReference type="ARBA" id="ARBA00022832"/>
    </source>
</evidence>
<dbReference type="InterPro" id="IPR011763">
    <property type="entry name" value="COA_CT_C"/>
</dbReference>
<feature type="domain" description="CoA carboxyltransferase N-terminal" evidence="19">
    <location>
        <begin position="6"/>
        <end position="275"/>
    </location>
</feature>
<dbReference type="NCBIfam" id="TIGR00513">
    <property type="entry name" value="accA"/>
    <property type="match status" value="1"/>
</dbReference>
<comment type="similarity">
    <text evidence="18">Belongs to the AccD/PCCB family.</text>
</comment>
<dbReference type="NCBIfam" id="NF041504">
    <property type="entry name" value="AccA_sub"/>
    <property type="match status" value="1"/>
</dbReference>
<evidence type="ECO:0000256" key="1">
    <source>
        <dbReference type="ARBA" id="ARBA00004496"/>
    </source>
</evidence>
<dbReference type="GO" id="GO:0016743">
    <property type="term" value="F:carboxyl- or carbamoyltransferase activity"/>
    <property type="evidence" value="ECO:0007669"/>
    <property type="project" value="UniProtKB-UniRule"/>
</dbReference>
<dbReference type="GO" id="GO:0006633">
    <property type="term" value="P:fatty acid biosynthetic process"/>
    <property type="evidence" value="ECO:0007669"/>
    <property type="project" value="UniProtKB-KW"/>
</dbReference>
<dbReference type="InterPro" id="IPR000438">
    <property type="entry name" value="Acetyl_CoA_COase_Trfase_b_su"/>
</dbReference>
<dbReference type="PROSITE" id="PS50989">
    <property type="entry name" value="COA_CT_CTER"/>
    <property type="match status" value="1"/>
</dbReference>
<feature type="domain" description="CoA carboxyltransferase C-terminal" evidence="20">
    <location>
        <begin position="274"/>
        <end position="522"/>
    </location>
</feature>
<comment type="caution">
    <text evidence="21">The sequence shown here is derived from an EMBL/GenBank/DDBJ whole genome shotgun (WGS) entry which is preliminary data.</text>
</comment>
<keyword evidence="7 17" id="KW-0444">Lipid biosynthesis</keyword>
<dbReference type="HAMAP" id="MF_01395">
    <property type="entry name" value="AcetylCoA_CT_beta"/>
    <property type="match status" value="1"/>
</dbReference>
<dbReference type="EC" id="2.1.3.15" evidence="17"/>
<feature type="zinc finger region" description="C4-type" evidence="18">
    <location>
        <begin position="10"/>
        <end position="32"/>
    </location>
</feature>
<dbReference type="Gene3D" id="3.90.226.10">
    <property type="entry name" value="2-enoyl-CoA Hydratase, Chain A, domain 1"/>
    <property type="match status" value="2"/>
</dbReference>
<dbReference type="InterPro" id="IPR029045">
    <property type="entry name" value="ClpP/crotonase-like_dom_sf"/>
</dbReference>
<keyword evidence="6 17" id="KW-0963">Cytoplasm</keyword>
<comment type="function">
    <text evidence="17">Component of the acetyl coenzyme A carboxylase (ACC) complex. First, biotin carboxylase catalyzes the carboxylation of biotin on its carrier protein (BCCP) and then the CO(2) group is transferred by the carboxyltransferase to acetyl-CoA to form malonyl-CoA.</text>
</comment>
<feature type="binding site" evidence="18">
    <location>
        <position position="29"/>
    </location>
    <ligand>
        <name>Zn(2+)</name>
        <dbReference type="ChEBI" id="CHEBI:29105"/>
    </ligand>
</feature>
<dbReference type="InterPro" id="IPR001095">
    <property type="entry name" value="Acetyl_CoA_COase_a_su"/>
</dbReference>
<proteinExistence type="inferred from homology"/>
<evidence type="ECO:0000256" key="7">
    <source>
        <dbReference type="ARBA" id="ARBA00022516"/>
    </source>
</evidence>
<organism evidence="21 22">
    <name type="scientific">Nonomuraea fuscirosea</name>
    <dbReference type="NCBI Taxonomy" id="1291556"/>
    <lineage>
        <taxon>Bacteria</taxon>
        <taxon>Bacillati</taxon>
        <taxon>Actinomycetota</taxon>
        <taxon>Actinomycetes</taxon>
        <taxon>Streptosporangiales</taxon>
        <taxon>Streptosporangiaceae</taxon>
        <taxon>Nonomuraea</taxon>
    </lineage>
</organism>
<dbReference type="NCBIfam" id="NF004344">
    <property type="entry name" value="PRK05724.1"/>
    <property type="match status" value="1"/>
</dbReference>
<evidence type="ECO:0000259" key="19">
    <source>
        <dbReference type="PROSITE" id="PS50980"/>
    </source>
</evidence>
<evidence type="ECO:0000256" key="15">
    <source>
        <dbReference type="ARBA" id="ARBA00025280"/>
    </source>
</evidence>
<comment type="subunit">
    <text evidence="17">Acetyl-CoA carboxylase is a heterohexamer composed of biotin carboxyl carrier protein (AccB), biotin carboxylase (AccC) and two subunits each of ACCase subunit alpha (AccA) and ACCase subunit beta (AccD).</text>
</comment>
<dbReference type="SUPFAM" id="SSF52096">
    <property type="entry name" value="ClpP/crotonase"/>
    <property type="match status" value="2"/>
</dbReference>
<evidence type="ECO:0000256" key="13">
    <source>
        <dbReference type="ARBA" id="ARBA00023098"/>
    </source>
</evidence>
<feature type="binding site" evidence="18">
    <location>
        <position position="13"/>
    </location>
    <ligand>
        <name>Zn(2+)</name>
        <dbReference type="ChEBI" id="CHEBI:29105"/>
    </ligand>
</feature>
<evidence type="ECO:0000256" key="12">
    <source>
        <dbReference type="ARBA" id="ARBA00022840"/>
    </source>
</evidence>
<dbReference type="OrthoDB" id="9772975at2"/>
<keyword evidence="13 17" id="KW-0443">Lipid metabolism</keyword>
<evidence type="ECO:0000256" key="5">
    <source>
        <dbReference type="ARBA" id="ARBA00011664"/>
    </source>
</evidence>
<dbReference type="PANTHER" id="PTHR42853">
    <property type="entry name" value="ACETYL-COENZYME A CARBOXYLASE CARBOXYL TRANSFERASE SUBUNIT ALPHA"/>
    <property type="match status" value="1"/>
</dbReference>
<evidence type="ECO:0000256" key="18">
    <source>
        <dbReference type="HAMAP-Rule" id="MF_01395"/>
    </source>
</evidence>
<dbReference type="PANTHER" id="PTHR42853:SF3">
    <property type="entry name" value="ACETYL-COENZYME A CARBOXYLASE CARBOXYL TRANSFERASE SUBUNIT ALPHA, CHLOROPLASTIC"/>
    <property type="match status" value="1"/>
</dbReference>
<dbReference type="AlphaFoldDB" id="A0A2T0MXF7"/>
<evidence type="ECO:0000313" key="22">
    <source>
        <dbReference type="Proteomes" id="UP000238312"/>
    </source>
</evidence>
<sequence>MTEAPVWIVCRQCGVRLYRKRFEQELQVCRECGHHARLDAFQRIDQLLDQGSAGEMDFGTPAGDPLGFTDRMAYPDRLAAARAATGLCDAAVSVRGTIEGRPVILLVMDFAFLGGSLGASVGDLVVGAADAARQERIPLIVVTASGGARMQEGVLALMQMARTSQALAELDEAGVLTITIVTDPTFGGVAASFATQTDVIIAEPGARMGFAGKRVIEQTIGKRLPADFQTASSLMEHGLIDDVVPRVRLRTVLSRLLSLTDPPSGGDVLLPVTPPDRLGEPETSDPWQMVRRARELERPTTLDYIHHMYDGFKELHGDRVSGDCPAMIAGFGHLAGRPVGIIGQQKGHDAAELARRNFGMASPAGYRKAARLMALAEKLRIPIITLIDTPGAYPGVEAEANGQMNAIAASLRLMSGLRVPLIAVLTGEGGSGGALALALADRVLALEHAVYSVISPEGCASILWRSQDAAPTAARALKVTPSDLLRLGIVDDMVPEPPGGAQRDHARAAEILRARLTAALDELTPWDSDALVRGRRARFARFGAQPVKKEVSL</sequence>
<evidence type="ECO:0000256" key="16">
    <source>
        <dbReference type="ARBA" id="ARBA00049152"/>
    </source>
</evidence>
<dbReference type="GO" id="GO:0009317">
    <property type="term" value="C:acetyl-CoA carboxylase complex"/>
    <property type="evidence" value="ECO:0007669"/>
    <property type="project" value="InterPro"/>
</dbReference>
<dbReference type="RefSeq" id="WP_106243251.1">
    <property type="nucleotide sequence ID" value="NZ_PVNG01000010.1"/>
</dbReference>
<protein>
    <recommendedName>
        <fullName evidence="17 18">Multifunctional fusion protein</fullName>
    </recommendedName>
    <domain>
        <recommendedName>
            <fullName evidence="17">Acetyl-coenzyme A carboxylase carboxyl transferase subunit alpha</fullName>
            <shortName evidence="17">ACCase subunit alpha</shortName>
            <shortName evidence="17">Acetyl-CoA carboxylase carboxyltransferase subunit alpha</shortName>
            <ecNumber evidence="17">2.1.3.15</ecNumber>
        </recommendedName>
    </domain>
    <domain>
        <recommendedName>
            <fullName evidence="18">Acetyl-coenzyme A carboxylase carboxyl transferase subunit beta</fullName>
            <shortName evidence="18">ACCase subunit beta</shortName>
            <shortName evidence="18">Acetyl-CoA carboxylase carboxyltransferase subunit beta</shortName>
        </recommendedName>
    </domain>
</protein>
<comment type="similarity">
    <text evidence="4">In the N-terminal section; belongs to the AccD/PCCB family.</text>
</comment>
<dbReference type="Pfam" id="PF03255">
    <property type="entry name" value="ACCA"/>
    <property type="match status" value="1"/>
</dbReference>
<dbReference type="GO" id="GO:0003989">
    <property type="term" value="F:acetyl-CoA carboxylase activity"/>
    <property type="evidence" value="ECO:0007669"/>
    <property type="project" value="InterPro"/>
</dbReference>
<dbReference type="EMBL" id="PVNG01000010">
    <property type="protein sequence ID" value="PRX63776.1"/>
    <property type="molecule type" value="Genomic_DNA"/>
</dbReference>
<dbReference type="Proteomes" id="UP000238312">
    <property type="component" value="Unassembled WGS sequence"/>
</dbReference>
<evidence type="ECO:0000256" key="6">
    <source>
        <dbReference type="ARBA" id="ARBA00022490"/>
    </source>
</evidence>
<keyword evidence="22" id="KW-1185">Reference proteome</keyword>
<evidence type="ECO:0000256" key="2">
    <source>
        <dbReference type="ARBA" id="ARBA00004956"/>
    </source>
</evidence>
<keyword evidence="9 17" id="KW-0547">Nucleotide-binding</keyword>
<dbReference type="GO" id="GO:2001295">
    <property type="term" value="P:malonyl-CoA biosynthetic process"/>
    <property type="evidence" value="ECO:0007669"/>
    <property type="project" value="UniProtKB-UniRule"/>
</dbReference>
<accession>A0A2T0MXF7</accession>
<evidence type="ECO:0000256" key="14">
    <source>
        <dbReference type="ARBA" id="ARBA00023160"/>
    </source>
</evidence>